<dbReference type="GO" id="GO:0006629">
    <property type="term" value="P:lipid metabolic process"/>
    <property type="evidence" value="ECO:0007669"/>
    <property type="project" value="UniProtKB-KW"/>
</dbReference>
<dbReference type="Pfam" id="PF01734">
    <property type="entry name" value="Patatin"/>
    <property type="match status" value="1"/>
</dbReference>
<keyword evidence="2" id="KW-0812">Transmembrane</keyword>
<sequence length="861" mass="99372">MPPFRLFPILIEGLDQFKNSVKNFVKSSFLSLVVLGIILLLLLNMDQALTLFIDMIEVQTASTTLSLMLSILFINLFALALSHYPIYTYYAANLNDSARHISWRAAYPFGDGTFKWYRVYIFRLDKSHYTIDRMANTLRYSLGMAIHILWFHYILKSFDPILAYTSLPLGWIKPLMYFGLILPILAYYILKRKLIHLEQEVALSRTETDRAINNKRKSHYLLRLGKIYVGIIGLCLIALLVTVLWVKFSLLGLILLYATSFVLIWNYVFFRLLRTQFDRFTYLSNVLKWFFPSKSFLNWCFSLSRSEKYLSLFHLGFFVSFAIIASSTVGSLNGAFLLNGIPVLMAFLYFYYFLIANLWKYYFVAQKEGLQRSRLYKILFGTTTLFFILFLITWFWSGEVRTHELDQVSSSRSPIREEVFTQSLLQHHEHRFFIASHGGGLKANAWTLLVLQELQKRTDGKLLNQTVGLSGASGGSLGLALYTVLYGENGTDFEDIDKKIDAVISDNYTSLDISLTFGLDTYRKLWPLNKFRGKDRPYFKMRRYQNDILDRPLPHLDSTAFRDIWKMAYEKDVHYPSLIMNTAATNGKRGISWSVKANDFQTIFPFSQNLGDLEDQKTLTYYQAVSTTNRFPFLSPAAKIKGYGHFIDAGAIDNSGLLSNLDLYNYFHNNYLNIFTKGVTFIEIINAKSLYADKIIQDFTVIQKIGRVEKDEVETDNIIADLKTGLNLDKVPGYLADYLYNLQVKDSSLNYIKIFLPHKINFKDIESALDGEISISKDQHRILDSMIKESNDRIYDKTEDPNKGLAEPWKYYEPTLSRHLNPGSIDFMKAMLEHDEVKAQFEEIKVLIPMVTDSITASGKN</sequence>
<feature type="transmembrane region" description="Helical" evidence="2">
    <location>
        <begin position="225"/>
        <end position="245"/>
    </location>
</feature>
<feature type="domain" description="PNPLA" evidence="3">
    <location>
        <begin position="438"/>
        <end position="657"/>
    </location>
</feature>
<evidence type="ECO:0000313" key="5">
    <source>
        <dbReference type="Proteomes" id="UP000239800"/>
    </source>
</evidence>
<feature type="transmembrane region" description="Helical" evidence="2">
    <location>
        <begin position="375"/>
        <end position="396"/>
    </location>
</feature>
<feature type="transmembrane region" description="Helical" evidence="2">
    <location>
        <begin position="335"/>
        <end position="354"/>
    </location>
</feature>
<accession>A0A2S7KNF7</accession>
<feature type="transmembrane region" description="Helical" evidence="2">
    <location>
        <begin position="175"/>
        <end position="190"/>
    </location>
</feature>
<gene>
    <name evidence="4" type="ORF">BST85_04055</name>
</gene>
<reference evidence="4 5" key="1">
    <citation type="submission" date="2016-11" db="EMBL/GenBank/DDBJ databases">
        <title>Trade-off between light-utilization and light-protection in marine flavobacteria.</title>
        <authorList>
            <person name="Kumagai Y."/>
        </authorList>
    </citation>
    <scope>NUCLEOTIDE SEQUENCE [LARGE SCALE GENOMIC DNA]</scope>
    <source>
        <strain evidence="4 5">NBRC 107741</strain>
    </source>
</reference>
<evidence type="ECO:0000256" key="1">
    <source>
        <dbReference type="ARBA" id="ARBA00023098"/>
    </source>
</evidence>
<keyword evidence="2" id="KW-0472">Membrane</keyword>
<feature type="transmembrane region" description="Helical" evidence="2">
    <location>
        <begin position="251"/>
        <end position="270"/>
    </location>
</feature>
<evidence type="ECO:0000313" key="4">
    <source>
        <dbReference type="EMBL" id="PQB04166.1"/>
    </source>
</evidence>
<feature type="transmembrane region" description="Helical" evidence="2">
    <location>
        <begin position="309"/>
        <end position="329"/>
    </location>
</feature>
<evidence type="ECO:0000259" key="3">
    <source>
        <dbReference type="Pfam" id="PF01734"/>
    </source>
</evidence>
<feature type="transmembrane region" description="Helical" evidence="2">
    <location>
        <begin position="137"/>
        <end position="155"/>
    </location>
</feature>
<dbReference type="Proteomes" id="UP000239800">
    <property type="component" value="Unassembled WGS sequence"/>
</dbReference>
<keyword evidence="2" id="KW-1133">Transmembrane helix</keyword>
<feature type="transmembrane region" description="Helical" evidence="2">
    <location>
        <begin position="63"/>
        <end position="81"/>
    </location>
</feature>
<feature type="transmembrane region" description="Helical" evidence="2">
    <location>
        <begin position="24"/>
        <end position="43"/>
    </location>
</feature>
<protein>
    <recommendedName>
        <fullName evidence="3">PNPLA domain-containing protein</fullName>
    </recommendedName>
</protein>
<dbReference type="SUPFAM" id="SSF52151">
    <property type="entry name" value="FabD/lysophospholipase-like"/>
    <property type="match status" value="1"/>
</dbReference>
<organism evidence="4 5">
    <name type="scientific">Aureitalea marina</name>
    <dbReference type="NCBI Taxonomy" id="930804"/>
    <lineage>
        <taxon>Bacteria</taxon>
        <taxon>Pseudomonadati</taxon>
        <taxon>Bacteroidota</taxon>
        <taxon>Flavobacteriia</taxon>
        <taxon>Flavobacteriales</taxon>
        <taxon>Flavobacteriaceae</taxon>
        <taxon>Aureitalea</taxon>
    </lineage>
</organism>
<proteinExistence type="predicted"/>
<dbReference type="InterPro" id="IPR002641">
    <property type="entry name" value="PNPLA_dom"/>
</dbReference>
<dbReference type="InterPro" id="IPR016035">
    <property type="entry name" value="Acyl_Trfase/lysoPLipase"/>
</dbReference>
<dbReference type="OrthoDB" id="1488930at2"/>
<keyword evidence="1" id="KW-0443">Lipid metabolism</keyword>
<name>A0A2S7KNF7_9FLAO</name>
<dbReference type="AlphaFoldDB" id="A0A2S7KNF7"/>
<dbReference type="RefSeq" id="WP_104812092.1">
    <property type="nucleotide sequence ID" value="NZ_MQUB01000001.1"/>
</dbReference>
<evidence type="ECO:0000256" key="2">
    <source>
        <dbReference type="SAM" id="Phobius"/>
    </source>
</evidence>
<dbReference type="EMBL" id="MQUB01000001">
    <property type="protein sequence ID" value="PQB04166.1"/>
    <property type="molecule type" value="Genomic_DNA"/>
</dbReference>
<keyword evidence="5" id="KW-1185">Reference proteome</keyword>
<comment type="caution">
    <text evidence="4">The sequence shown here is derived from an EMBL/GenBank/DDBJ whole genome shotgun (WGS) entry which is preliminary data.</text>
</comment>